<gene>
    <name evidence="1" type="ORF">LSAA_6200</name>
</gene>
<sequence>MIIMLTTFGENVAITSQKSLYFLESFGEDFVMDNFYQNDFWKHHETWKDLKSDWILNQFKNAELSQVFDTDHVLTMNEEELMKRVLSGILRAQLLIDIIARTRRDSYQQYFFQSSINLSTILLEFKDFEMFDEIKRLKNQKRIEKHFLSMSSGMRDWIAYRDTRILLETIVQISKTLAEKESIREVEIEDELDTLRGESHGQIMNY</sequence>
<proteinExistence type="predicted"/>
<dbReference type="EMBL" id="HG994581">
    <property type="protein sequence ID" value="CAF2868133.1"/>
    <property type="molecule type" value="Genomic_DNA"/>
</dbReference>
<organism evidence="1 2">
    <name type="scientific">Lepeophtheirus salmonis</name>
    <name type="common">Salmon louse</name>
    <name type="synonym">Caligus salmonis</name>
    <dbReference type="NCBI Taxonomy" id="72036"/>
    <lineage>
        <taxon>Eukaryota</taxon>
        <taxon>Metazoa</taxon>
        <taxon>Ecdysozoa</taxon>
        <taxon>Arthropoda</taxon>
        <taxon>Crustacea</taxon>
        <taxon>Multicrustacea</taxon>
        <taxon>Hexanauplia</taxon>
        <taxon>Copepoda</taxon>
        <taxon>Siphonostomatoida</taxon>
        <taxon>Caligidae</taxon>
        <taxon>Lepeophtheirus</taxon>
    </lineage>
</organism>
<protein>
    <submittedName>
        <fullName evidence="1">(salmon louse) hypothetical protein</fullName>
    </submittedName>
</protein>
<evidence type="ECO:0000313" key="2">
    <source>
        <dbReference type="Proteomes" id="UP000675881"/>
    </source>
</evidence>
<reference evidence="1" key="1">
    <citation type="submission" date="2021-02" db="EMBL/GenBank/DDBJ databases">
        <authorList>
            <person name="Bekaert M."/>
        </authorList>
    </citation>
    <scope>NUCLEOTIDE SEQUENCE</scope>
    <source>
        <strain evidence="1">IoA-00</strain>
    </source>
</reference>
<dbReference type="AlphaFoldDB" id="A0A7R8CR68"/>
<name>A0A7R8CR68_LEPSM</name>
<accession>A0A7R8CR68</accession>
<keyword evidence="2" id="KW-1185">Reference proteome</keyword>
<evidence type="ECO:0000313" key="1">
    <source>
        <dbReference type="EMBL" id="CAF2868133.1"/>
    </source>
</evidence>
<dbReference type="Proteomes" id="UP000675881">
    <property type="component" value="Chromosome 2"/>
</dbReference>